<evidence type="ECO:0000313" key="3">
    <source>
        <dbReference type="Proteomes" id="UP001608902"/>
    </source>
</evidence>
<dbReference type="Proteomes" id="UP001608902">
    <property type="component" value="Unassembled WGS sequence"/>
</dbReference>
<feature type="transmembrane region" description="Helical" evidence="1">
    <location>
        <begin position="93"/>
        <end position="113"/>
    </location>
</feature>
<name>A0ABD6EG47_9BILA</name>
<keyword evidence="1" id="KW-1133">Transmembrane helix</keyword>
<feature type="transmembrane region" description="Helical" evidence="1">
    <location>
        <begin position="485"/>
        <end position="505"/>
    </location>
</feature>
<dbReference type="AlphaFoldDB" id="A0ABD6EG47"/>
<feature type="transmembrane region" description="Helical" evidence="1">
    <location>
        <begin position="200"/>
        <end position="221"/>
    </location>
</feature>
<feature type="transmembrane region" description="Helical" evidence="1">
    <location>
        <begin position="282"/>
        <end position="301"/>
    </location>
</feature>
<feature type="transmembrane region" description="Helical" evidence="1">
    <location>
        <begin position="352"/>
        <end position="370"/>
    </location>
</feature>
<protein>
    <submittedName>
        <fullName evidence="2">Uncharacterized protein</fullName>
    </submittedName>
</protein>
<keyword evidence="1" id="KW-0472">Membrane</keyword>
<gene>
    <name evidence="2" type="ORF">AB6A40_002607</name>
</gene>
<dbReference type="EMBL" id="JBGFUD010001185">
    <property type="protein sequence ID" value="MFH4975898.1"/>
    <property type="molecule type" value="Genomic_DNA"/>
</dbReference>
<feature type="transmembrane region" description="Helical" evidence="1">
    <location>
        <begin position="321"/>
        <end position="345"/>
    </location>
</feature>
<feature type="transmembrane region" description="Helical" evidence="1">
    <location>
        <begin position="133"/>
        <end position="152"/>
    </location>
</feature>
<feature type="transmembrane region" description="Helical" evidence="1">
    <location>
        <begin position="241"/>
        <end position="262"/>
    </location>
</feature>
<keyword evidence="1" id="KW-0812">Transmembrane</keyword>
<reference evidence="2 3" key="1">
    <citation type="submission" date="2024-08" db="EMBL/GenBank/DDBJ databases">
        <title>Gnathostoma spinigerum genome.</title>
        <authorList>
            <person name="Gonzalez-Bertolin B."/>
            <person name="Monzon S."/>
            <person name="Zaballos A."/>
            <person name="Jimenez P."/>
            <person name="Dekumyoy P."/>
            <person name="Varona S."/>
            <person name="Cuesta I."/>
            <person name="Sumanam S."/>
            <person name="Adisakwattana P."/>
            <person name="Gasser R.B."/>
            <person name="Hernandez-Gonzalez A."/>
            <person name="Young N.D."/>
            <person name="Perteguer M.J."/>
        </authorList>
    </citation>
    <scope>NUCLEOTIDE SEQUENCE [LARGE SCALE GENOMIC DNA]</scope>
    <source>
        <strain evidence="2">AL3</strain>
        <tissue evidence="2">Liver</tissue>
    </source>
</reference>
<proteinExistence type="predicted"/>
<keyword evidence="3" id="KW-1185">Reference proteome</keyword>
<organism evidence="2 3">
    <name type="scientific">Gnathostoma spinigerum</name>
    <dbReference type="NCBI Taxonomy" id="75299"/>
    <lineage>
        <taxon>Eukaryota</taxon>
        <taxon>Metazoa</taxon>
        <taxon>Ecdysozoa</taxon>
        <taxon>Nematoda</taxon>
        <taxon>Chromadorea</taxon>
        <taxon>Rhabditida</taxon>
        <taxon>Spirurina</taxon>
        <taxon>Gnathostomatomorpha</taxon>
        <taxon>Gnathostomatoidea</taxon>
        <taxon>Gnathostomatidae</taxon>
        <taxon>Gnathostoma</taxon>
    </lineage>
</organism>
<feature type="transmembrane region" description="Helical" evidence="1">
    <location>
        <begin position="407"/>
        <end position="428"/>
    </location>
</feature>
<feature type="transmembrane region" description="Helical" evidence="1">
    <location>
        <begin position="453"/>
        <end position="473"/>
    </location>
</feature>
<feature type="transmembrane region" description="Helical" evidence="1">
    <location>
        <begin position="12"/>
        <end position="34"/>
    </location>
</feature>
<feature type="transmembrane region" description="Helical" evidence="1">
    <location>
        <begin position="517"/>
        <end position="534"/>
    </location>
</feature>
<feature type="transmembrane region" description="Helical" evidence="1">
    <location>
        <begin position="554"/>
        <end position="575"/>
    </location>
</feature>
<feature type="transmembrane region" description="Helical" evidence="1">
    <location>
        <begin position="46"/>
        <end position="73"/>
    </location>
</feature>
<sequence>MAHSAPTLPYHMRPRICANWVVIITFFAGISATIKDSTGSTFITDLKLTLLFIALSSSVCAALANVSCLITPITANISATSEGLRNLVIADSVANIVEFILCGLSVFFILLLLSKHSEALLSRDSRSSSINSLIVGVVLVVLSEIKLFLWAVQVLGASYSGSHTVFTVNEPTWTLCSIITGILCILQHGRTPEVCRLTTILGSTCVLPSILYVWADHYFIQLASIRAMDGSISSPVIHSRLLANTDFTVGVLQIIALLAVVLHSSRSVCPSLKIVKTSSLRLILIVFGSLCVILSLSLLVLDRVSIEVSGLHRLFGGFGKYTPFLSAIISIFAFIGLIPSTALFALPLMMTFIAICIRMSFIPIFVYLYLSWHTFFIKDLCDLFHYGDRACENPLTRVTALLHFTDALLHLILISSCIFVAYVIWQIFRGQTVLLARLPTYEADKSRCYEKNILVLAIITLIPSSFTFISVATEMFNSYVTASPVVTLMLFGKTCNTALLLFYPIVQVTASNSLRRYPLITVALLMLIVSRFIDALNELEALQKDQSVEIFCDFSLLGLNFTTVVYCLKLLQIIIAENRCLVRDQTRESTDETFLIDTPWHYINIG</sequence>
<evidence type="ECO:0000313" key="2">
    <source>
        <dbReference type="EMBL" id="MFH4975898.1"/>
    </source>
</evidence>
<comment type="caution">
    <text evidence="2">The sequence shown here is derived from an EMBL/GenBank/DDBJ whole genome shotgun (WGS) entry which is preliminary data.</text>
</comment>
<evidence type="ECO:0000256" key="1">
    <source>
        <dbReference type="SAM" id="Phobius"/>
    </source>
</evidence>
<accession>A0ABD6EG47</accession>